<evidence type="ECO:0000256" key="1">
    <source>
        <dbReference type="SAM" id="SignalP"/>
    </source>
</evidence>
<keyword evidence="1" id="KW-0732">Signal</keyword>
<dbReference type="RefSeq" id="WP_160628666.1">
    <property type="nucleotide sequence ID" value="NZ_CP047593.1"/>
</dbReference>
<dbReference type="AlphaFoldDB" id="A0A6P1MAA2"/>
<protein>
    <recommendedName>
        <fullName evidence="2">Cytochrome c-552/4 domain-containing protein</fullName>
    </recommendedName>
</protein>
<accession>A0A6P1MAA2</accession>
<dbReference type="KEGG" id="taer:GT409_08455"/>
<organism evidence="3 4">
    <name type="scientific">Tichowtungia aerotolerans</name>
    <dbReference type="NCBI Taxonomy" id="2697043"/>
    <lineage>
        <taxon>Bacteria</taxon>
        <taxon>Pseudomonadati</taxon>
        <taxon>Kiritimatiellota</taxon>
        <taxon>Tichowtungiia</taxon>
        <taxon>Tichowtungiales</taxon>
        <taxon>Tichowtungiaceae</taxon>
        <taxon>Tichowtungia</taxon>
    </lineage>
</organism>
<reference evidence="3 4" key="1">
    <citation type="submission" date="2020-01" db="EMBL/GenBank/DDBJ databases">
        <title>Ponticoccus aerotolerans gen. nov., sp. nov., an anaerobic bacterium and proposal of Ponticoccusceae fam. nov., Ponticoccusles ord. nov. and Ponticoccuse classis nov. in the phylum Kiritimatiellaeota.</title>
        <authorList>
            <person name="Zhou L.Y."/>
            <person name="Du Z.J."/>
        </authorList>
    </citation>
    <scope>NUCLEOTIDE SEQUENCE [LARGE SCALE GENOMIC DNA]</scope>
    <source>
        <strain evidence="3 4">S-5007</strain>
    </source>
</reference>
<evidence type="ECO:0000259" key="2">
    <source>
        <dbReference type="Pfam" id="PF13435"/>
    </source>
</evidence>
<feature type="signal peptide" evidence="1">
    <location>
        <begin position="1"/>
        <end position="21"/>
    </location>
</feature>
<dbReference type="Gene3D" id="1.10.1130.10">
    <property type="entry name" value="Flavocytochrome C3, Chain A"/>
    <property type="match status" value="1"/>
</dbReference>
<dbReference type="Pfam" id="PF13435">
    <property type="entry name" value="Cytochrome_C554"/>
    <property type="match status" value="1"/>
</dbReference>
<name>A0A6P1MAA2_9BACT</name>
<proteinExistence type="predicted"/>
<dbReference type="Proteomes" id="UP000464954">
    <property type="component" value="Chromosome"/>
</dbReference>
<dbReference type="InterPro" id="IPR036280">
    <property type="entry name" value="Multihaem_cyt_sf"/>
</dbReference>
<dbReference type="SUPFAM" id="SSF48695">
    <property type="entry name" value="Multiheme cytochromes"/>
    <property type="match status" value="1"/>
</dbReference>
<evidence type="ECO:0000313" key="3">
    <source>
        <dbReference type="EMBL" id="QHI69484.1"/>
    </source>
</evidence>
<keyword evidence="4" id="KW-1185">Reference proteome</keyword>
<dbReference type="EMBL" id="CP047593">
    <property type="protein sequence ID" value="QHI69484.1"/>
    <property type="molecule type" value="Genomic_DNA"/>
</dbReference>
<sequence>MKKLFLTGWIIIFLLFFSASAWTPLPVTDDPVVRMPGTQPGQVVGLESDKQCLSCHAGGQYEMEQWKGSMMAQASRDPLFWAGLTVAAQDAVYALGTPNAADICVRCHFPQGWLDGRSDPVNCAEMRGEDYDGVSCKICHYLYDPFYQSTYGGTREGNDWTNYWDEAIDLQSTIDATRSADAEAAAAITFFNGTGFFSNNIPLAGGYTENGGGHMFLVTHTTGISDGKRAPFADANAKHDMLYSRYHKSKYMCGTCHDISNPALVNYGADTNAPLPSETQPAYSYAHVERTFSEFMLSGYGRIGGMTGTGPYAPDVFSTSHAGNEIATCQDCHFRDIDGAAAAKGGVVRPGESVAHPLSGVPQHRMIGGNLWVPYILASTVPTSLNYSPTNEALLGQGPEILTLDFSQGTPLDPVILLETVNRSGQMLQESISMIHETYSISNRTFTLRLQNHTGHKLISGYPEGRRMFLNIKAYVGNDVIYEINPYDYTVGTLKGLDEGYSPNSPELNPWEEYRDELVYEVHQASTILGVDESFHMALATHRYKDNRILPQGFDITNAAARLCEPVWHGRSDTGFYSVSNFYTQAEYEGGYDEVSVELPFGTERITAGLYYQTTSREFIEFLRDEINGTGGTLSGTGAGGDPAYIAQSDPWFSGLAAWGNTIWQLWDYNKNVPGAAPVLMTNTFVQMDVSDDDLDGIPAYWEEQYFGGPTNANPLADDDGDGSSNYDEYIALTNPDDEESVFRITTLYNGGMPGLSFPAYYARTYTLSFTTNLVDGIWSNLIYEMTGEDEEMVLYETNTIDQAFFKVRVEKP</sequence>
<feature type="chain" id="PRO_5026885311" description="Cytochrome c-552/4 domain-containing protein" evidence="1">
    <location>
        <begin position="22"/>
        <end position="813"/>
    </location>
</feature>
<evidence type="ECO:0000313" key="4">
    <source>
        <dbReference type="Proteomes" id="UP000464954"/>
    </source>
</evidence>
<dbReference type="InterPro" id="IPR023155">
    <property type="entry name" value="Cyt_c-552/4"/>
</dbReference>
<feature type="domain" description="Cytochrome c-552/4" evidence="2">
    <location>
        <begin position="51"/>
        <end position="140"/>
    </location>
</feature>
<gene>
    <name evidence="3" type="ORF">GT409_08455</name>
</gene>